<proteinExistence type="predicted"/>
<accession>A0A6G0YX58</accession>
<feature type="non-terminal residue" evidence="1">
    <location>
        <position position="73"/>
    </location>
</feature>
<evidence type="ECO:0000313" key="2">
    <source>
        <dbReference type="Proteomes" id="UP000478052"/>
    </source>
</evidence>
<evidence type="ECO:0000313" key="1">
    <source>
        <dbReference type="EMBL" id="KAF0762493.1"/>
    </source>
</evidence>
<sequence length="73" mass="8301">MSHGRIYNVLPKNMWTPIVSEHFWIHTQLPCCLSFRRAKVYPTGSTYIVVIGRCTICNSQFKGVVEDKPSGNS</sequence>
<dbReference type="Proteomes" id="UP000478052">
    <property type="component" value="Unassembled WGS sequence"/>
</dbReference>
<comment type="caution">
    <text evidence="1">The sequence shown here is derived from an EMBL/GenBank/DDBJ whole genome shotgun (WGS) entry which is preliminary data.</text>
</comment>
<protein>
    <submittedName>
        <fullName evidence="1">Uncharacterized protein</fullName>
    </submittedName>
</protein>
<gene>
    <name evidence="1" type="ORF">FWK35_00018644</name>
</gene>
<organism evidence="1 2">
    <name type="scientific">Aphis craccivora</name>
    <name type="common">Cowpea aphid</name>
    <dbReference type="NCBI Taxonomy" id="307492"/>
    <lineage>
        <taxon>Eukaryota</taxon>
        <taxon>Metazoa</taxon>
        <taxon>Ecdysozoa</taxon>
        <taxon>Arthropoda</taxon>
        <taxon>Hexapoda</taxon>
        <taxon>Insecta</taxon>
        <taxon>Pterygota</taxon>
        <taxon>Neoptera</taxon>
        <taxon>Paraneoptera</taxon>
        <taxon>Hemiptera</taxon>
        <taxon>Sternorrhyncha</taxon>
        <taxon>Aphidomorpha</taxon>
        <taxon>Aphidoidea</taxon>
        <taxon>Aphididae</taxon>
        <taxon>Aphidini</taxon>
        <taxon>Aphis</taxon>
        <taxon>Aphis</taxon>
    </lineage>
</organism>
<dbReference type="AlphaFoldDB" id="A0A6G0YX58"/>
<keyword evidence="2" id="KW-1185">Reference proteome</keyword>
<dbReference type="EMBL" id="VUJU01002131">
    <property type="protein sequence ID" value="KAF0762493.1"/>
    <property type="molecule type" value="Genomic_DNA"/>
</dbReference>
<dbReference type="OrthoDB" id="6616163at2759"/>
<name>A0A6G0YX58_APHCR</name>
<reference evidence="1 2" key="1">
    <citation type="submission" date="2019-08" db="EMBL/GenBank/DDBJ databases">
        <title>Whole genome of Aphis craccivora.</title>
        <authorList>
            <person name="Voronova N.V."/>
            <person name="Shulinski R.S."/>
            <person name="Bandarenka Y.V."/>
            <person name="Zhorov D.G."/>
            <person name="Warner D."/>
        </authorList>
    </citation>
    <scope>NUCLEOTIDE SEQUENCE [LARGE SCALE GENOMIC DNA]</scope>
    <source>
        <strain evidence="1">180601</strain>
        <tissue evidence="1">Whole Body</tissue>
    </source>
</reference>